<dbReference type="EMBL" id="UXUI01008624">
    <property type="protein sequence ID" value="VDD91976.1"/>
    <property type="molecule type" value="Genomic_DNA"/>
</dbReference>
<protein>
    <submittedName>
        <fullName evidence="7">FH2 domain-containing protein</fullName>
    </submittedName>
</protein>
<feature type="compositionally biased region" description="Low complexity" evidence="2">
    <location>
        <begin position="278"/>
        <end position="299"/>
    </location>
</feature>
<feature type="domain" description="GBD/FH3" evidence="3">
    <location>
        <begin position="1"/>
        <end position="259"/>
    </location>
</feature>
<keyword evidence="1" id="KW-0175">Coiled coil</keyword>
<dbReference type="PANTHER" id="PTHR45725:SF1">
    <property type="entry name" value="DISHEVELLED ASSOCIATED ACTIVATOR OF MORPHOGENESIS, ISOFORM D"/>
    <property type="match status" value="1"/>
</dbReference>
<dbReference type="WBParaSite" id="EVEC_0000720601-mRNA-1">
    <property type="protein sequence ID" value="EVEC_0000720601-mRNA-1"/>
    <property type="gene ID" value="EVEC_0000720601"/>
</dbReference>
<dbReference type="Pfam" id="PF06367">
    <property type="entry name" value="Drf_FH3"/>
    <property type="match status" value="1"/>
</dbReference>
<name>A0A0N4V9T3_ENTVE</name>
<dbReference type="STRING" id="51028.A0A0N4V9T3"/>
<dbReference type="Proteomes" id="UP000274131">
    <property type="component" value="Unassembled WGS sequence"/>
</dbReference>
<dbReference type="GO" id="GO:0030838">
    <property type="term" value="P:positive regulation of actin filament polymerization"/>
    <property type="evidence" value="ECO:0007669"/>
    <property type="project" value="TreeGrafter"/>
</dbReference>
<gene>
    <name evidence="5" type="ORF">EVEC_LOCUS6727</name>
</gene>
<dbReference type="InterPro" id="IPR051425">
    <property type="entry name" value="Formin_Homology"/>
</dbReference>
<dbReference type="Gene3D" id="1.25.10.10">
    <property type="entry name" value="Leucine-rich Repeat Variant"/>
    <property type="match status" value="1"/>
</dbReference>
<dbReference type="PROSITE" id="PS51232">
    <property type="entry name" value="GBD_FH3"/>
    <property type="match status" value="1"/>
</dbReference>
<evidence type="ECO:0000313" key="7">
    <source>
        <dbReference type="WBParaSite" id="EVEC_0000720601-mRNA-1"/>
    </source>
</evidence>
<dbReference type="Pfam" id="PF02181">
    <property type="entry name" value="FH2"/>
    <property type="match status" value="1"/>
</dbReference>
<dbReference type="InterPro" id="IPR042201">
    <property type="entry name" value="FH2_Formin_sf"/>
</dbReference>
<evidence type="ECO:0000313" key="6">
    <source>
        <dbReference type="Proteomes" id="UP000274131"/>
    </source>
</evidence>
<evidence type="ECO:0000256" key="1">
    <source>
        <dbReference type="SAM" id="Coils"/>
    </source>
</evidence>
<dbReference type="SUPFAM" id="SSF48371">
    <property type="entry name" value="ARM repeat"/>
    <property type="match status" value="1"/>
</dbReference>
<evidence type="ECO:0000259" key="3">
    <source>
        <dbReference type="PROSITE" id="PS51232"/>
    </source>
</evidence>
<dbReference type="PROSITE" id="PS51444">
    <property type="entry name" value="FH2"/>
    <property type="match status" value="1"/>
</dbReference>
<dbReference type="SMART" id="SM01139">
    <property type="entry name" value="Drf_FH3"/>
    <property type="match status" value="1"/>
</dbReference>
<dbReference type="Gene3D" id="1.20.58.2220">
    <property type="entry name" value="Formin, FH2 domain"/>
    <property type="match status" value="1"/>
</dbReference>
<feature type="domain" description="FH2" evidence="4">
    <location>
        <begin position="327"/>
        <end position="749"/>
    </location>
</feature>
<dbReference type="SMART" id="SM00498">
    <property type="entry name" value="FH2"/>
    <property type="match status" value="1"/>
</dbReference>
<keyword evidence="6" id="KW-1185">Reference proteome</keyword>
<dbReference type="OrthoDB" id="1104827at2759"/>
<dbReference type="GO" id="GO:0003779">
    <property type="term" value="F:actin binding"/>
    <property type="evidence" value="ECO:0007669"/>
    <property type="project" value="InterPro"/>
</dbReference>
<evidence type="ECO:0000313" key="5">
    <source>
        <dbReference type="EMBL" id="VDD91976.1"/>
    </source>
</evidence>
<feature type="coiled-coil region" evidence="1">
    <location>
        <begin position="227"/>
        <end position="261"/>
    </location>
</feature>
<dbReference type="InterPro" id="IPR011989">
    <property type="entry name" value="ARM-like"/>
</dbReference>
<evidence type="ECO:0000256" key="2">
    <source>
        <dbReference type="SAM" id="MobiDB-lite"/>
    </source>
</evidence>
<dbReference type="InterPro" id="IPR014768">
    <property type="entry name" value="GBD/FH3_dom"/>
</dbReference>
<reference evidence="5 6" key="2">
    <citation type="submission" date="2018-10" db="EMBL/GenBank/DDBJ databases">
        <authorList>
            <consortium name="Pathogen Informatics"/>
        </authorList>
    </citation>
    <scope>NUCLEOTIDE SEQUENCE [LARGE SCALE GENOMIC DNA]</scope>
</reference>
<dbReference type="Gene3D" id="1.10.238.150">
    <property type="entry name" value="Formin, FH3 diaphanous domain"/>
    <property type="match status" value="1"/>
</dbReference>
<feature type="coiled-coil region" evidence="1">
    <location>
        <begin position="603"/>
        <end position="637"/>
    </location>
</feature>
<accession>A0A0N4V9T3</accession>
<evidence type="ECO:0000259" key="4">
    <source>
        <dbReference type="PROSITE" id="PS51444"/>
    </source>
</evidence>
<organism evidence="7">
    <name type="scientific">Enterobius vermicularis</name>
    <name type="common">Human pinworm</name>
    <dbReference type="NCBI Taxonomy" id="51028"/>
    <lineage>
        <taxon>Eukaryota</taxon>
        <taxon>Metazoa</taxon>
        <taxon>Ecdysozoa</taxon>
        <taxon>Nematoda</taxon>
        <taxon>Chromadorea</taxon>
        <taxon>Rhabditida</taxon>
        <taxon>Spirurina</taxon>
        <taxon>Oxyuridomorpha</taxon>
        <taxon>Oxyuroidea</taxon>
        <taxon>Oxyuridae</taxon>
        <taxon>Enterobius</taxon>
    </lineage>
</organism>
<dbReference type="InterPro" id="IPR015425">
    <property type="entry name" value="FH2_Formin"/>
</dbReference>
<dbReference type="AlphaFoldDB" id="A0A0N4V9T3"/>
<dbReference type="InterPro" id="IPR010472">
    <property type="entry name" value="FH3_dom"/>
</dbReference>
<dbReference type="InterPro" id="IPR016024">
    <property type="entry name" value="ARM-type_fold"/>
</dbReference>
<sequence>MCYMFVRYRDTQKYAIKEQQQLQILCFEILAGICLIPDGHQKILCALTEAVDLLGERTRFQKIVDDLHRFYRSERETQRVRTAAMSLINALLSTGPAEATFFFVHLTFFFGFVLPSVSTSLEVRMHLRVEFLMLGLQTVVERLRDSSSTVLNDHLDFFEMSRQEDEQQFIRLELSGTVTPVDLENATDITDLLVHRLDSTLALPHFVSLLQHLLLVPVDEKNIYIWKLRTQQEYDDLEKMYKDLEEELQRERANLLDLQNRLCDSDSHSVYSRTSIESSPSDPRQSPSPNLLTPVSPVSVIPPPPPPPAPRIDQLKLPGCTSKAEIKKNVPKPSGALKTLNWSVIPHSKIPGTVWEKIDDEKLYQQMDLQDICLNFAVGKSTEEAETVSETLKRRLRNDSTISVIEARRAQNCTIMLSKLRLSNKQIKRAVLSMDEYGELPRDMIEQMLKFLPTKEEIQQMRTVVGKYKTATVLAIADRFLYEVSNIPRYEQRLRCLHIICTFRERLDDVTKAIQAVTNASTSVANSKRLRTLLQVVLAVGNYLNYEKRNGNASGFLLASLRELSDVRNSLRADRNLLHYIIEMVEHKYPDVLRLKRDLCSAYEAARQSRTEIEQEINALRKSIATVAEELRNGEAEKVADTTVELLEPEPSDCITEHRTADRFLPALKNFLASAKTDFVGVDKQFDEMNQKFASCVKMYGEEPSKSSPDEFFGIFSKFLNTFAECHHQIWQERENIERIKKQTLARSIFAKKRKCYFFLRRDNRGRDFDQLVTALQSGEIFSEELSRLRTSYRSRKKPKK</sequence>
<reference evidence="7" key="1">
    <citation type="submission" date="2017-02" db="UniProtKB">
        <authorList>
            <consortium name="WormBaseParasite"/>
        </authorList>
    </citation>
    <scope>IDENTIFICATION</scope>
</reference>
<proteinExistence type="predicted"/>
<dbReference type="PANTHER" id="PTHR45725">
    <property type="entry name" value="FORMIN HOMOLOGY 2 FAMILY MEMBER"/>
    <property type="match status" value="1"/>
</dbReference>
<feature type="region of interest" description="Disordered" evidence="2">
    <location>
        <begin position="269"/>
        <end position="315"/>
    </location>
</feature>
<dbReference type="SUPFAM" id="SSF101447">
    <property type="entry name" value="Formin homology 2 domain (FH2 domain)"/>
    <property type="match status" value="1"/>
</dbReference>
<feature type="compositionally biased region" description="Pro residues" evidence="2">
    <location>
        <begin position="300"/>
        <end position="310"/>
    </location>
</feature>